<evidence type="ECO:0000313" key="1">
    <source>
        <dbReference type="EMBL" id="KAL0166198.1"/>
    </source>
</evidence>
<feature type="non-terminal residue" evidence="1">
    <location>
        <position position="1"/>
    </location>
</feature>
<proteinExistence type="predicted"/>
<dbReference type="Gene3D" id="2.20.100.10">
    <property type="entry name" value="Thrombospondin type-1 (TSP1) repeat"/>
    <property type="match status" value="1"/>
</dbReference>
<dbReference type="InterPro" id="IPR036383">
    <property type="entry name" value="TSP1_rpt_sf"/>
</dbReference>
<dbReference type="EMBL" id="JAMKFB020000019">
    <property type="protein sequence ID" value="KAL0166198.1"/>
    <property type="molecule type" value="Genomic_DNA"/>
</dbReference>
<feature type="non-terminal residue" evidence="1">
    <location>
        <position position="61"/>
    </location>
</feature>
<dbReference type="SUPFAM" id="SSF82895">
    <property type="entry name" value="TSP-1 type 1 repeat"/>
    <property type="match status" value="1"/>
</dbReference>
<dbReference type="PANTHER" id="PTHR11311">
    <property type="entry name" value="SPONDIN"/>
    <property type="match status" value="1"/>
</dbReference>
<protein>
    <submittedName>
        <fullName evidence="1">Uncharacterized protein</fullName>
    </submittedName>
</protein>
<name>A0ABD0NWE3_CIRMR</name>
<dbReference type="PANTHER" id="PTHR11311:SF8">
    <property type="entry name" value="THROMBOSPONDIN TYPE-1 DOMAIN-CONTAINING PROTEIN 7A"/>
    <property type="match status" value="1"/>
</dbReference>
<comment type="caution">
    <text evidence="1">The sequence shown here is derived from an EMBL/GenBank/DDBJ whole genome shotgun (WGS) entry which is preliminary data.</text>
</comment>
<sequence length="61" mass="6475">KLDGGPADVATCLKFAGPMPQLTQSCQLPCQDDCQLTAWSKFSSCAADCVGVRTRKRTLVG</sequence>
<keyword evidence="2" id="KW-1185">Reference proteome</keyword>
<gene>
    <name evidence="1" type="ORF">M9458_038042</name>
</gene>
<accession>A0ABD0NWE3</accession>
<dbReference type="Proteomes" id="UP001529510">
    <property type="component" value="Unassembled WGS sequence"/>
</dbReference>
<reference evidence="1 2" key="1">
    <citation type="submission" date="2024-05" db="EMBL/GenBank/DDBJ databases">
        <title>Genome sequencing and assembly of Indian major carp, Cirrhinus mrigala (Hamilton, 1822).</title>
        <authorList>
            <person name="Mohindra V."/>
            <person name="Chowdhury L.M."/>
            <person name="Lal K."/>
            <person name="Jena J.K."/>
        </authorList>
    </citation>
    <scope>NUCLEOTIDE SEQUENCE [LARGE SCALE GENOMIC DNA]</scope>
    <source>
        <strain evidence="1">CM1030</strain>
        <tissue evidence="1">Blood</tissue>
    </source>
</reference>
<evidence type="ECO:0000313" key="2">
    <source>
        <dbReference type="Proteomes" id="UP001529510"/>
    </source>
</evidence>
<dbReference type="InterPro" id="IPR051418">
    <property type="entry name" value="Spondin/Thrombospondin_T1"/>
</dbReference>
<dbReference type="AlphaFoldDB" id="A0ABD0NWE3"/>
<organism evidence="1 2">
    <name type="scientific">Cirrhinus mrigala</name>
    <name type="common">Mrigala</name>
    <dbReference type="NCBI Taxonomy" id="683832"/>
    <lineage>
        <taxon>Eukaryota</taxon>
        <taxon>Metazoa</taxon>
        <taxon>Chordata</taxon>
        <taxon>Craniata</taxon>
        <taxon>Vertebrata</taxon>
        <taxon>Euteleostomi</taxon>
        <taxon>Actinopterygii</taxon>
        <taxon>Neopterygii</taxon>
        <taxon>Teleostei</taxon>
        <taxon>Ostariophysi</taxon>
        <taxon>Cypriniformes</taxon>
        <taxon>Cyprinidae</taxon>
        <taxon>Labeoninae</taxon>
        <taxon>Labeonini</taxon>
        <taxon>Cirrhinus</taxon>
    </lineage>
</organism>